<gene>
    <name evidence="1" type="ordered locus">Nhal_2545</name>
</gene>
<dbReference type="AlphaFoldDB" id="D5BWG8"/>
<dbReference type="Proteomes" id="UP000001844">
    <property type="component" value="Chromosome"/>
</dbReference>
<name>D5BWG8_NITHN</name>
<evidence type="ECO:0000313" key="1">
    <source>
        <dbReference type="EMBL" id="ADE15625.1"/>
    </source>
</evidence>
<organism evidence="1 2">
    <name type="scientific">Nitrosococcus halophilus (strain Nc4)</name>
    <dbReference type="NCBI Taxonomy" id="472759"/>
    <lineage>
        <taxon>Bacteria</taxon>
        <taxon>Pseudomonadati</taxon>
        <taxon>Pseudomonadota</taxon>
        <taxon>Gammaproteobacteria</taxon>
        <taxon>Chromatiales</taxon>
        <taxon>Chromatiaceae</taxon>
        <taxon>Nitrosococcus</taxon>
    </lineage>
</organism>
<dbReference type="STRING" id="472759.Nhal_2545"/>
<dbReference type="EMBL" id="CP001798">
    <property type="protein sequence ID" value="ADE15625.1"/>
    <property type="molecule type" value="Genomic_DNA"/>
</dbReference>
<sequence>MGQVIGFPNLLKALTAGRKQKEVGNLAPSPLAGEGRDGGM</sequence>
<dbReference type="HOGENOM" id="CLU_3293102_0_0_6"/>
<accession>D5BWG8</accession>
<keyword evidence="2" id="KW-1185">Reference proteome</keyword>
<reference evidence="2" key="1">
    <citation type="submission" date="2010-04" db="EMBL/GenBank/DDBJ databases">
        <title>Complete genome sequence of Nitrosococcus halophilus Nc4, a salt-adapted, aerobic obligate ammonia-oxidizing sulfur purple bacterium.</title>
        <authorList>
            <consortium name="US DOE Joint Genome Institute"/>
            <person name="Campbell M.A."/>
            <person name="Malfatti S.A."/>
            <person name="Chain P.S.G."/>
            <person name="Heidelberg J.F."/>
            <person name="Ward B.B."/>
            <person name="Klotz M.G."/>
        </authorList>
    </citation>
    <scope>NUCLEOTIDE SEQUENCE [LARGE SCALE GENOMIC DNA]</scope>
    <source>
        <strain evidence="2">Nc4</strain>
    </source>
</reference>
<dbReference type="KEGG" id="nhl:Nhal_2545"/>
<proteinExistence type="predicted"/>
<evidence type="ECO:0000313" key="2">
    <source>
        <dbReference type="Proteomes" id="UP000001844"/>
    </source>
</evidence>
<protein>
    <submittedName>
        <fullName evidence="1">Uncharacterized protein</fullName>
    </submittedName>
</protein>